<dbReference type="InterPro" id="IPR007454">
    <property type="entry name" value="UPF0250_YbeD-like"/>
</dbReference>
<reference evidence="2" key="1">
    <citation type="submission" date="2009-10" db="EMBL/GenBank/DDBJ databases">
        <title>Diversity of trophic interactions inside an arsenic-rich microbial ecosystem.</title>
        <authorList>
            <person name="Bertin P.N."/>
            <person name="Heinrich-Salmeron A."/>
            <person name="Pelletier E."/>
            <person name="Goulhen-Chollet F."/>
            <person name="Arsene-Ploetze F."/>
            <person name="Gallien S."/>
            <person name="Calteau A."/>
            <person name="Vallenet D."/>
            <person name="Casiot C."/>
            <person name="Chane-Woon-Ming B."/>
            <person name="Giloteaux L."/>
            <person name="Barakat M."/>
            <person name="Bonnefoy V."/>
            <person name="Bruneel O."/>
            <person name="Chandler M."/>
            <person name="Cleiss J."/>
            <person name="Duran R."/>
            <person name="Elbaz-Poulichet F."/>
            <person name="Fonknechten N."/>
            <person name="Lauga B."/>
            <person name="Mornico D."/>
            <person name="Ortet P."/>
            <person name="Schaeffer C."/>
            <person name="Siguier P."/>
            <person name="Alexander Thil Smith A."/>
            <person name="Van Dorsselaer A."/>
            <person name="Weissenbach J."/>
            <person name="Medigue C."/>
            <person name="Le Paslier D."/>
        </authorList>
    </citation>
    <scope>NUCLEOTIDE SEQUENCE</scope>
</reference>
<evidence type="ECO:0000256" key="1">
    <source>
        <dbReference type="ARBA" id="ARBA00008460"/>
    </source>
</evidence>
<accession>E6PM51</accession>
<dbReference type="HAMAP" id="MF_00659">
    <property type="entry name" value="UPF0250"/>
    <property type="match status" value="1"/>
</dbReference>
<protein>
    <submittedName>
        <fullName evidence="2">Uncharacterized protein</fullName>
    </submittedName>
</protein>
<sequence length="100" mass="10801">MNTKMSATLRSVKPDGDSLIVYPSDFPIKIMGRNANGFAETIAALVREHAPDFDPATMELRPSSGGNYLSCTCTIRATSRVQLDALYQALSSHPMVAVVL</sequence>
<dbReference type="AlphaFoldDB" id="E6PM51"/>
<dbReference type="PANTHER" id="PTHR38036">
    <property type="entry name" value="UPF0250 PROTEIN YBED"/>
    <property type="match status" value="1"/>
</dbReference>
<dbReference type="GO" id="GO:0005829">
    <property type="term" value="C:cytosol"/>
    <property type="evidence" value="ECO:0007669"/>
    <property type="project" value="TreeGrafter"/>
</dbReference>
<comment type="caution">
    <text evidence="2">The sequence shown here is derived from an EMBL/GenBank/DDBJ whole genome shotgun (WGS) entry which is preliminary data.</text>
</comment>
<evidence type="ECO:0000313" key="2">
    <source>
        <dbReference type="EMBL" id="CBH96003.1"/>
    </source>
</evidence>
<proteinExistence type="inferred from homology"/>
<dbReference type="Gene3D" id="3.30.70.260">
    <property type="match status" value="1"/>
</dbReference>
<name>E6PM51_9ZZZZ</name>
<gene>
    <name evidence="2" type="ORF">CARN2_0992</name>
</gene>
<dbReference type="EMBL" id="CABM01000017">
    <property type="protein sequence ID" value="CBH96003.1"/>
    <property type="molecule type" value="Genomic_DNA"/>
</dbReference>
<dbReference type="InterPro" id="IPR027471">
    <property type="entry name" value="YbeD-like_sf"/>
</dbReference>
<organism evidence="2">
    <name type="scientific">mine drainage metagenome</name>
    <dbReference type="NCBI Taxonomy" id="410659"/>
    <lineage>
        <taxon>unclassified sequences</taxon>
        <taxon>metagenomes</taxon>
        <taxon>ecological metagenomes</taxon>
    </lineage>
</organism>
<dbReference type="SUPFAM" id="SSF117991">
    <property type="entry name" value="YbeD/HP0495-like"/>
    <property type="match status" value="1"/>
</dbReference>
<dbReference type="Pfam" id="PF04359">
    <property type="entry name" value="DUF493"/>
    <property type="match status" value="1"/>
</dbReference>
<dbReference type="PANTHER" id="PTHR38036:SF1">
    <property type="entry name" value="UPF0250 PROTEIN YBED"/>
    <property type="match status" value="1"/>
</dbReference>
<comment type="similarity">
    <text evidence="1">Belongs to the UPF0250 family.</text>
</comment>